<evidence type="ECO:0000313" key="8">
    <source>
        <dbReference type="EMBL" id="KAG7487446.1"/>
    </source>
</evidence>
<evidence type="ECO:0000256" key="4">
    <source>
        <dbReference type="ARBA" id="ARBA00023212"/>
    </source>
</evidence>
<dbReference type="Proteomes" id="UP001046870">
    <property type="component" value="Chromosome 2"/>
</dbReference>
<dbReference type="GO" id="GO:0005516">
    <property type="term" value="F:calmodulin binding"/>
    <property type="evidence" value="ECO:0007669"/>
    <property type="project" value="TreeGrafter"/>
</dbReference>
<name>A0A9D3TFL6_MEGAT</name>
<protein>
    <recommendedName>
        <fullName evidence="7">Enkurin domain-containing protein</fullName>
    </recommendedName>
</protein>
<dbReference type="GO" id="GO:0005879">
    <property type="term" value="C:axonemal microtubule"/>
    <property type="evidence" value="ECO:0007669"/>
    <property type="project" value="TreeGrafter"/>
</dbReference>
<dbReference type="AlphaFoldDB" id="A0A9D3TFL6"/>
<dbReference type="PROSITE" id="PS51665">
    <property type="entry name" value="ENKURIN"/>
    <property type="match status" value="1"/>
</dbReference>
<evidence type="ECO:0000256" key="3">
    <source>
        <dbReference type="ARBA" id="ARBA00022490"/>
    </source>
</evidence>
<evidence type="ECO:0000313" key="9">
    <source>
        <dbReference type="Proteomes" id="UP001046870"/>
    </source>
</evidence>
<accession>A0A9D3TFL6</accession>
<evidence type="ECO:0000256" key="6">
    <source>
        <dbReference type="SAM" id="MobiDB-lite"/>
    </source>
</evidence>
<keyword evidence="5" id="KW-0966">Cell projection</keyword>
<dbReference type="PANTHER" id="PTHR21490:SF0">
    <property type="entry name" value="ENKURIN"/>
    <property type="match status" value="1"/>
</dbReference>
<dbReference type="PANTHER" id="PTHR21490">
    <property type="entry name" value="ENKURIN-RELATED"/>
    <property type="match status" value="1"/>
</dbReference>
<dbReference type="InterPro" id="IPR052102">
    <property type="entry name" value="Enkurin_domain-protein"/>
</dbReference>
<evidence type="ECO:0000256" key="1">
    <source>
        <dbReference type="ARBA" id="ARBA00004138"/>
    </source>
</evidence>
<evidence type="ECO:0000256" key="5">
    <source>
        <dbReference type="ARBA" id="ARBA00023273"/>
    </source>
</evidence>
<dbReference type="InterPro" id="IPR027012">
    <property type="entry name" value="Enkurin_dom"/>
</dbReference>
<comment type="subcellular location">
    <subcellularLocation>
        <location evidence="1">Cell projection</location>
        <location evidence="1">Cilium</location>
    </subcellularLocation>
    <subcellularLocation>
        <location evidence="2">Cytoplasm</location>
        <location evidence="2">Cytoskeleton</location>
    </subcellularLocation>
</comment>
<reference evidence="8" key="1">
    <citation type="submission" date="2021-01" db="EMBL/GenBank/DDBJ databases">
        <authorList>
            <person name="Zahm M."/>
            <person name="Roques C."/>
            <person name="Cabau C."/>
            <person name="Klopp C."/>
            <person name="Donnadieu C."/>
            <person name="Jouanno E."/>
            <person name="Lampietro C."/>
            <person name="Louis A."/>
            <person name="Herpin A."/>
            <person name="Echchiki A."/>
            <person name="Berthelot C."/>
            <person name="Parey E."/>
            <person name="Roest-Crollius H."/>
            <person name="Braasch I."/>
            <person name="Postlethwait J."/>
            <person name="Bobe J."/>
            <person name="Montfort J."/>
            <person name="Bouchez O."/>
            <person name="Begum T."/>
            <person name="Mejri S."/>
            <person name="Adams A."/>
            <person name="Chen W.-J."/>
            <person name="Guiguen Y."/>
        </authorList>
    </citation>
    <scope>NUCLEOTIDE SEQUENCE</scope>
    <source>
        <strain evidence="8">YG-15Mar2019-1</strain>
        <tissue evidence="8">Brain</tissue>
    </source>
</reference>
<gene>
    <name evidence="8" type="ORF">MATL_G00023490</name>
</gene>
<dbReference type="Pfam" id="PF13864">
    <property type="entry name" value="Enkurin"/>
    <property type="match status" value="1"/>
</dbReference>
<dbReference type="OrthoDB" id="2123594at2759"/>
<evidence type="ECO:0000256" key="2">
    <source>
        <dbReference type="ARBA" id="ARBA00004245"/>
    </source>
</evidence>
<dbReference type="EMBL" id="JAFDVH010000002">
    <property type="protein sequence ID" value="KAG7487446.1"/>
    <property type="molecule type" value="Genomic_DNA"/>
</dbReference>
<sequence length="257" mass="30387">MTDIYQSESIYNLIPREQVKMEKLPRYMSKFREQVKQEKKMNKSASRTMGPAKMELPSPEKFLRKHSKEPQLPEKKPFTYADDGLRKPQLPARTEHPPVGMGSKRDFIKTNAIDTILAVPRKPQLIYADTRRGDKQPLETSGLLPKYVKKKDYGQTPEYLHQRKEDVLRAQEEYDEYVKERLRQGAMKQLSEEERLSTLEGLKKNWEDLHHKYLGLSIVMDTTPKKNNKERLEMEMKQLERDIELIERHKTIYVANN</sequence>
<dbReference type="GO" id="GO:0001669">
    <property type="term" value="C:acrosomal vesicle"/>
    <property type="evidence" value="ECO:0007669"/>
    <property type="project" value="TreeGrafter"/>
</dbReference>
<comment type="caution">
    <text evidence="8">The sequence shown here is derived from an EMBL/GenBank/DDBJ whole genome shotgun (WGS) entry which is preliminary data.</text>
</comment>
<keyword evidence="9" id="KW-1185">Reference proteome</keyword>
<evidence type="ECO:0000259" key="7">
    <source>
        <dbReference type="PROSITE" id="PS51665"/>
    </source>
</evidence>
<proteinExistence type="predicted"/>
<keyword evidence="3" id="KW-0963">Cytoplasm</keyword>
<feature type="compositionally biased region" description="Basic and acidic residues" evidence="6">
    <location>
        <begin position="68"/>
        <end position="77"/>
    </location>
</feature>
<keyword evidence="4" id="KW-0206">Cytoskeleton</keyword>
<feature type="region of interest" description="Disordered" evidence="6">
    <location>
        <begin position="34"/>
        <end position="105"/>
    </location>
</feature>
<organism evidence="8 9">
    <name type="scientific">Megalops atlanticus</name>
    <name type="common">Tarpon</name>
    <name type="synonym">Clupea gigantea</name>
    <dbReference type="NCBI Taxonomy" id="7932"/>
    <lineage>
        <taxon>Eukaryota</taxon>
        <taxon>Metazoa</taxon>
        <taxon>Chordata</taxon>
        <taxon>Craniata</taxon>
        <taxon>Vertebrata</taxon>
        <taxon>Euteleostomi</taxon>
        <taxon>Actinopterygii</taxon>
        <taxon>Neopterygii</taxon>
        <taxon>Teleostei</taxon>
        <taxon>Elopiformes</taxon>
        <taxon>Megalopidae</taxon>
        <taxon>Megalops</taxon>
    </lineage>
</organism>
<feature type="domain" description="Enkurin" evidence="7">
    <location>
        <begin position="162"/>
        <end position="254"/>
    </location>
</feature>